<evidence type="ECO:0000256" key="1">
    <source>
        <dbReference type="SAM" id="MobiDB-lite"/>
    </source>
</evidence>
<feature type="region of interest" description="Disordered" evidence="1">
    <location>
        <begin position="93"/>
        <end position="113"/>
    </location>
</feature>
<organism evidence="2 3">
    <name type="scientific">Pisum sativum</name>
    <name type="common">Garden pea</name>
    <name type="synonym">Lathyrus oleraceus</name>
    <dbReference type="NCBI Taxonomy" id="3888"/>
    <lineage>
        <taxon>Eukaryota</taxon>
        <taxon>Viridiplantae</taxon>
        <taxon>Streptophyta</taxon>
        <taxon>Embryophyta</taxon>
        <taxon>Tracheophyta</taxon>
        <taxon>Spermatophyta</taxon>
        <taxon>Magnoliopsida</taxon>
        <taxon>eudicotyledons</taxon>
        <taxon>Gunneridae</taxon>
        <taxon>Pentapetalae</taxon>
        <taxon>rosids</taxon>
        <taxon>fabids</taxon>
        <taxon>Fabales</taxon>
        <taxon>Fabaceae</taxon>
        <taxon>Papilionoideae</taxon>
        <taxon>50 kb inversion clade</taxon>
        <taxon>NPAAA clade</taxon>
        <taxon>Hologalegina</taxon>
        <taxon>IRL clade</taxon>
        <taxon>Fabeae</taxon>
        <taxon>Lathyrus</taxon>
    </lineage>
</organism>
<evidence type="ECO:0000313" key="3">
    <source>
        <dbReference type="Proteomes" id="UP001058974"/>
    </source>
</evidence>
<evidence type="ECO:0000313" key="2">
    <source>
        <dbReference type="EMBL" id="KAI5430197.1"/>
    </source>
</evidence>
<gene>
    <name evidence="2" type="ORF">KIW84_034682</name>
</gene>
<comment type="caution">
    <text evidence="2">The sequence shown here is derived from an EMBL/GenBank/DDBJ whole genome shotgun (WGS) entry which is preliminary data.</text>
</comment>
<dbReference type="Proteomes" id="UP001058974">
    <property type="component" value="Chromosome 3"/>
</dbReference>
<proteinExistence type="predicted"/>
<evidence type="ECO:0008006" key="4">
    <source>
        <dbReference type="Google" id="ProtNLM"/>
    </source>
</evidence>
<protein>
    <recommendedName>
        <fullName evidence="4">Retrotransposon gag domain-containing protein</fullName>
    </recommendedName>
</protein>
<reference evidence="2 3" key="1">
    <citation type="journal article" date="2022" name="Nat. Genet.">
        <title>Improved pea reference genome and pan-genome highlight genomic features and evolutionary characteristics.</title>
        <authorList>
            <person name="Yang T."/>
            <person name="Liu R."/>
            <person name="Luo Y."/>
            <person name="Hu S."/>
            <person name="Wang D."/>
            <person name="Wang C."/>
            <person name="Pandey M.K."/>
            <person name="Ge S."/>
            <person name="Xu Q."/>
            <person name="Li N."/>
            <person name="Li G."/>
            <person name="Huang Y."/>
            <person name="Saxena R.K."/>
            <person name="Ji Y."/>
            <person name="Li M."/>
            <person name="Yan X."/>
            <person name="He Y."/>
            <person name="Liu Y."/>
            <person name="Wang X."/>
            <person name="Xiang C."/>
            <person name="Varshney R.K."/>
            <person name="Ding H."/>
            <person name="Gao S."/>
            <person name="Zong X."/>
        </authorList>
    </citation>
    <scope>NUCLEOTIDE SEQUENCE [LARGE SCALE GENOMIC DNA]</scope>
    <source>
        <strain evidence="2 3">cv. Zhongwan 6</strain>
    </source>
</reference>
<dbReference type="Gramene" id="Psat03G0468200-T1">
    <property type="protein sequence ID" value="KAI5430197.1"/>
    <property type="gene ID" value="KIW84_034682"/>
</dbReference>
<keyword evidence="3" id="KW-1185">Reference proteome</keyword>
<dbReference type="EMBL" id="JAMSHJ010000003">
    <property type="protein sequence ID" value="KAI5430197.1"/>
    <property type="molecule type" value="Genomic_DNA"/>
</dbReference>
<name>A0A9D4Y0Z4_PEA</name>
<dbReference type="AlphaFoldDB" id="A0A9D4Y0Z4"/>
<accession>A0A9D4Y0Z4</accession>
<sequence>MNMAADLIPRFDGREAYWWLIQAEQYFGSRRLSEEMKFEWVVAFVLRGDALDWWTSWKESHSDTYWWSFVKVILKKFQPEVWDCLLESENETQEIQGSDEIQEPIASPTEEKIGGKVEKSQIQQYGEKEVCKVDVKSDCIGDEVKNTDSLMAASEAEVQRSDGESAISSQAKDSLLSVFATIPKIKFRNKKFPPPVPLGPQQLVTKGLPLARIFFISCTTQPLFYKLWDPGGNIFSTVYFFHLEDKANL</sequence>